<feature type="compositionally biased region" description="Low complexity" evidence="8">
    <location>
        <begin position="1"/>
        <end position="20"/>
    </location>
</feature>
<dbReference type="GO" id="GO:0033214">
    <property type="term" value="P:siderophore-iron import into cell"/>
    <property type="evidence" value="ECO:0007669"/>
    <property type="project" value="TreeGrafter"/>
</dbReference>
<evidence type="ECO:0000256" key="2">
    <source>
        <dbReference type="ARBA" id="ARBA00007935"/>
    </source>
</evidence>
<feature type="transmembrane region" description="Helical" evidence="9">
    <location>
        <begin position="217"/>
        <end position="234"/>
    </location>
</feature>
<feature type="transmembrane region" description="Helical" evidence="9">
    <location>
        <begin position="348"/>
        <end position="367"/>
    </location>
</feature>
<comment type="similarity">
    <text evidence="2">Belongs to the binding-protein-dependent transport system permease family. FecCD subfamily.</text>
</comment>
<accession>A0A2S5VWX7</accession>
<proteinExistence type="inferred from homology"/>
<feature type="transmembrane region" description="Helical" evidence="9">
    <location>
        <begin position="53"/>
        <end position="71"/>
    </location>
</feature>
<dbReference type="PANTHER" id="PTHR30472">
    <property type="entry name" value="FERRIC ENTEROBACTIN TRANSPORT SYSTEM PERMEASE PROTEIN"/>
    <property type="match status" value="1"/>
</dbReference>
<evidence type="ECO:0000313" key="11">
    <source>
        <dbReference type="Proteomes" id="UP000239241"/>
    </source>
</evidence>
<gene>
    <name evidence="10" type="ORF">C5E16_02800</name>
</gene>
<evidence type="ECO:0000256" key="3">
    <source>
        <dbReference type="ARBA" id="ARBA00022448"/>
    </source>
</evidence>
<evidence type="ECO:0000256" key="9">
    <source>
        <dbReference type="SAM" id="Phobius"/>
    </source>
</evidence>
<dbReference type="Pfam" id="PF01032">
    <property type="entry name" value="FecCD"/>
    <property type="match status" value="1"/>
</dbReference>
<keyword evidence="6 9" id="KW-1133">Transmembrane helix</keyword>
<name>A0A2S5VWX7_9MICO</name>
<evidence type="ECO:0000256" key="8">
    <source>
        <dbReference type="SAM" id="MobiDB-lite"/>
    </source>
</evidence>
<evidence type="ECO:0000256" key="5">
    <source>
        <dbReference type="ARBA" id="ARBA00022692"/>
    </source>
</evidence>
<dbReference type="CDD" id="cd06550">
    <property type="entry name" value="TM_ABC_iron-siderophores_like"/>
    <property type="match status" value="1"/>
</dbReference>
<dbReference type="GO" id="GO:0005886">
    <property type="term" value="C:plasma membrane"/>
    <property type="evidence" value="ECO:0007669"/>
    <property type="project" value="UniProtKB-SubCell"/>
</dbReference>
<dbReference type="Gene3D" id="1.10.3470.10">
    <property type="entry name" value="ABC transporter involved in vitamin B12 uptake, BtuC"/>
    <property type="match status" value="1"/>
</dbReference>
<evidence type="ECO:0000256" key="6">
    <source>
        <dbReference type="ARBA" id="ARBA00022989"/>
    </source>
</evidence>
<feature type="transmembrane region" description="Helical" evidence="9">
    <location>
        <begin position="318"/>
        <end position="336"/>
    </location>
</feature>
<keyword evidence="7 9" id="KW-0472">Membrane</keyword>
<comment type="subcellular location">
    <subcellularLocation>
        <location evidence="1">Cell membrane</location>
        <topology evidence="1">Multi-pass membrane protein</topology>
    </subcellularLocation>
</comment>
<feature type="transmembrane region" description="Helical" evidence="9">
    <location>
        <begin position="107"/>
        <end position="128"/>
    </location>
</feature>
<dbReference type="PANTHER" id="PTHR30472:SF24">
    <property type="entry name" value="FERRIC ENTEROBACTIN TRANSPORT SYSTEM PERMEASE PROTEIN FEPG"/>
    <property type="match status" value="1"/>
</dbReference>
<dbReference type="InterPro" id="IPR037294">
    <property type="entry name" value="ABC_BtuC-like"/>
</dbReference>
<organism evidence="10 11">
    <name type="scientific">Clavibacter michiganensis</name>
    <dbReference type="NCBI Taxonomy" id="28447"/>
    <lineage>
        <taxon>Bacteria</taxon>
        <taxon>Bacillati</taxon>
        <taxon>Actinomycetota</taxon>
        <taxon>Actinomycetes</taxon>
        <taxon>Micrococcales</taxon>
        <taxon>Microbacteriaceae</taxon>
        <taxon>Clavibacter</taxon>
    </lineage>
</organism>
<reference evidence="10 11" key="1">
    <citation type="submission" date="2018-02" db="EMBL/GenBank/DDBJ databases">
        <title>Bacteriophage NCPPB3778 and a type I-E CRISPR drive the evolution of the US Biological Select Agent, Rathayibacter toxicus.</title>
        <authorList>
            <person name="Davis E.W.II."/>
            <person name="Tabima J.F."/>
            <person name="Weisberg A.J."/>
            <person name="Lopes L.D."/>
            <person name="Wiseman M.S."/>
            <person name="Wiseman M.S."/>
            <person name="Pupko T."/>
            <person name="Belcher M.S."/>
            <person name="Sechler A.J."/>
            <person name="Tancos M.A."/>
            <person name="Schroeder B.K."/>
            <person name="Murray T.D."/>
            <person name="Luster D.G."/>
            <person name="Schneider W.L."/>
            <person name="Rogers E."/>
            <person name="Andreote F.D."/>
            <person name="Grunwald N.J."/>
            <person name="Putnam M.L."/>
            <person name="Chang J.H."/>
        </authorList>
    </citation>
    <scope>NUCLEOTIDE SEQUENCE [LARGE SCALE GENOMIC DNA]</scope>
    <source>
        <strain evidence="10 11">AY1B3</strain>
    </source>
</reference>
<dbReference type="InterPro" id="IPR000522">
    <property type="entry name" value="ABC_transptr_permease_BtuC"/>
</dbReference>
<keyword evidence="5 9" id="KW-0812">Transmembrane</keyword>
<keyword evidence="3" id="KW-0813">Transport</keyword>
<dbReference type="SUPFAM" id="SSF81345">
    <property type="entry name" value="ABC transporter involved in vitamin B12 uptake, BtuC"/>
    <property type="match status" value="1"/>
</dbReference>
<dbReference type="RefSeq" id="WP_104289465.1">
    <property type="nucleotide sequence ID" value="NZ_PSXY01000003.1"/>
</dbReference>
<evidence type="ECO:0000313" key="10">
    <source>
        <dbReference type="EMBL" id="PPF70523.1"/>
    </source>
</evidence>
<feature type="transmembrane region" description="Helical" evidence="9">
    <location>
        <begin position="280"/>
        <end position="306"/>
    </location>
</feature>
<feature type="transmembrane region" description="Helical" evidence="9">
    <location>
        <begin position="148"/>
        <end position="181"/>
    </location>
</feature>
<dbReference type="AlphaFoldDB" id="A0A2S5VWX7"/>
<dbReference type="Proteomes" id="UP000239241">
    <property type="component" value="Unassembled WGS sequence"/>
</dbReference>
<evidence type="ECO:0000256" key="7">
    <source>
        <dbReference type="ARBA" id="ARBA00023136"/>
    </source>
</evidence>
<keyword evidence="4" id="KW-1003">Cell membrane</keyword>
<evidence type="ECO:0000256" key="1">
    <source>
        <dbReference type="ARBA" id="ARBA00004651"/>
    </source>
</evidence>
<feature type="region of interest" description="Disordered" evidence="8">
    <location>
        <begin position="1"/>
        <end position="31"/>
    </location>
</feature>
<dbReference type="EMBL" id="PSXY01000003">
    <property type="protein sequence ID" value="PPF70523.1"/>
    <property type="molecule type" value="Genomic_DNA"/>
</dbReference>
<dbReference type="GO" id="GO:0022857">
    <property type="term" value="F:transmembrane transporter activity"/>
    <property type="evidence" value="ECO:0007669"/>
    <property type="project" value="InterPro"/>
</dbReference>
<evidence type="ECO:0000256" key="4">
    <source>
        <dbReference type="ARBA" id="ARBA00022475"/>
    </source>
</evidence>
<comment type="caution">
    <text evidence="10">The sequence shown here is derived from an EMBL/GenBank/DDBJ whole genome shotgun (WGS) entry which is preliminary data.</text>
</comment>
<feature type="transmembrane region" description="Helical" evidence="9">
    <location>
        <begin position="188"/>
        <end position="211"/>
    </location>
</feature>
<sequence>MSAPAPVGRRPAGGTAAGRTPARRSRDARRPAARIPGTFRLPVVGTRLRRREALVGAALAVVILAVALVALGTGDFPLTVPEVVRALVLPDGSFATTIVTEWRLPRVLAAVAFGAALGVAGAVFQSLTRNPLGSPDVIGFSTGSYTGALIVTTLAGAAFVPTALGALAGGLGTALVVYLLAYRGGVQGFRLIITGIAVTAVLHGLNTFLLLRAGTEVAMAASIWGAGSLALVGWDRALPAFVALLVLAPAILLLSAPLRQLELGDDAARAHGVRAEPTRLALLVLGVALTAVVTAAAGPIAFVALAAPQIARRLTRSAGLPLVPAALTGGLLLLAADSVAQHALPGTVPVGIVTVVVGGVYLIALLIREASRRA</sequence>
<protein>
    <submittedName>
        <fullName evidence="10">Iron-enterobactin ABC transporter permease</fullName>
    </submittedName>
</protein>
<feature type="transmembrane region" description="Helical" evidence="9">
    <location>
        <begin position="241"/>
        <end position="260"/>
    </location>
</feature>